<dbReference type="AlphaFoldDB" id="A0A0A8B4U4"/>
<organism evidence="3 4">
    <name type="scientific">Berryella intestinalis</name>
    <dbReference type="NCBI Taxonomy" id="1531429"/>
    <lineage>
        <taxon>Bacteria</taxon>
        <taxon>Bacillati</taxon>
        <taxon>Actinomycetota</taxon>
        <taxon>Coriobacteriia</taxon>
        <taxon>Eggerthellales</taxon>
        <taxon>Eggerthellaceae</taxon>
        <taxon>Berryella</taxon>
    </lineage>
</organism>
<dbReference type="GO" id="GO:0016491">
    <property type="term" value="F:oxidoreductase activity"/>
    <property type="evidence" value="ECO:0007669"/>
    <property type="project" value="InterPro"/>
</dbReference>
<dbReference type="PRINTS" id="PR00469">
    <property type="entry name" value="PNDRDTASEII"/>
</dbReference>
<evidence type="ECO:0000259" key="1">
    <source>
        <dbReference type="Pfam" id="PF07992"/>
    </source>
</evidence>
<dbReference type="Gene3D" id="1.10.1060.10">
    <property type="entry name" value="Alpha-helical ferredoxin"/>
    <property type="match status" value="1"/>
</dbReference>
<dbReference type="STRING" id="1531429.JI75_06630"/>
<dbReference type="EMBL" id="CP009302">
    <property type="protein sequence ID" value="AJC12379.1"/>
    <property type="molecule type" value="Genomic_DNA"/>
</dbReference>
<dbReference type="PRINTS" id="PR00368">
    <property type="entry name" value="FADPNR"/>
</dbReference>
<proteinExistence type="predicted"/>
<accession>A0A0A8B4U4</accession>
<dbReference type="Pfam" id="PF14691">
    <property type="entry name" value="Fer4_20"/>
    <property type="match status" value="1"/>
</dbReference>
<dbReference type="Gene3D" id="3.50.50.60">
    <property type="entry name" value="FAD/NAD(P)-binding domain"/>
    <property type="match status" value="2"/>
</dbReference>
<feature type="domain" description="FAD/NAD(P)-binding" evidence="1">
    <location>
        <begin position="111"/>
        <end position="391"/>
    </location>
</feature>
<dbReference type="OrthoDB" id="9803192at2"/>
<dbReference type="RefSeq" id="WP_039689646.1">
    <property type="nucleotide sequence ID" value="NZ_CP009302.1"/>
</dbReference>
<protein>
    <submittedName>
        <fullName evidence="3">Uncharacterized protein</fullName>
    </submittedName>
</protein>
<dbReference type="InterPro" id="IPR023753">
    <property type="entry name" value="FAD/NAD-binding_dom"/>
</dbReference>
<name>A0A0A8B4U4_9ACTN</name>
<dbReference type="InterPro" id="IPR036188">
    <property type="entry name" value="FAD/NAD-bd_sf"/>
</dbReference>
<dbReference type="Pfam" id="PF07992">
    <property type="entry name" value="Pyr_redox_2"/>
    <property type="match status" value="1"/>
</dbReference>
<dbReference type="Proteomes" id="UP000031121">
    <property type="component" value="Chromosome"/>
</dbReference>
<dbReference type="InterPro" id="IPR009051">
    <property type="entry name" value="Helical_ferredxn"/>
</dbReference>
<dbReference type="PANTHER" id="PTHR42783:SF3">
    <property type="entry name" value="GLUTAMATE SYNTHASE [NADPH] SMALL CHAIN-RELATED"/>
    <property type="match status" value="1"/>
</dbReference>
<dbReference type="InterPro" id="IPR028261">
    <property type="entry name" value="DPD_II"/>
</dbReference>
<evidence type="ECO:0000313" key="4">
    <source>
        <dbReference type="Proteomes" id="UP000031121"/>
    </source>
</evidence>
<reference evidence="3 4" key="2">
    <citation type="journal article" date="2015" name="Genome Announc.">
        <title>Complete Genome Sequence of Coriobacteriaceae Strain 68-1-3, a Novel Mucus-Degrading Isolate from the Swine Intestinal Tract.</title>
        <authorList>
            <person name="Looft T."/>
            <person name="Bayles D.O."/>
            <person name="Alt D.P."/>
            <person name="Stanton T.B."/>
        </authorList>
    </citation>
    <scope>NUCLEOTIDE SEQUENCE [LARGE SCALE GENOMIC DNA]</scope>
    <source>
        <strain evidence="3 4">68-1-3</strain>
    </source>
</reference>
<gene>
    <name evidence="3" type="ORF">JI75_06630</name>
</gene>
<dbReference type="GO" id="GO:0051536">
    <property type="term" value="F:iron-sulfur cluster binding"/>
    <property type="evidence" value="ECO:0007669"/>
    <property type="project" value="InterPro"/>
</dbReference>
<dbReference type="HOGENOM" id="CLU_000422_3_3_11"/>
<keyword evidence="4" id="KW-1185">Reference proteome</keyword>
<dbReference type="KEGG" id="cbac:JI75_06630"/>
<feature type="domain" description="Dihydroprymidine dehydrogenase" evidence="2">
    <location>
        <begin position="4"/>
        <end position="96"/>
    </location>
</feature>
<evidence type="ECO:0000259" key="2">
    <source>
        <dbReference type="Pfam" id="PF14691"/>
    </source>
</evidence>
<reference evidence="4" key="1">
    <citation type="submission" date="2014-08" db="EMBL/GenBank/DDBJ databases">
        <title>Coriobacteriaceae sp. complete genome.</title>
        <authorList>
            <person name="Looft T."/>
            <person name="Bayles D.O."/>
            <person name="Stanton T.B."/>
        </authorList>
    </citation>
    <scope>NUCLEOTIDE SEQUENCE [LARGE SCALE GENOMIC DNA]</scope>
    <source>
        <strain evidence="4">68-1-3</strain>
    </source>
</reference>
<evidence type="ECO:0000313" key="3">
    <source>
        <dbReference type="EMBL" id="AJC12379.1"/>
    </source>
</evidence>
<sequence>MSLHIIEEAHRCLGCKKPLCQKGCPVSTPIPEVIRLFNERRMNEAGELLFSNNPMSSVCSLVCNHAAQCEGNCILNRKGEAPVHFSAIESYLSDIYLDRVKFAPSPPSGKRVAVIGAGPAGITVALKLAEAGCEVTVFEMESSIGGVLEYGIPSFRLPRSYVDRFRKLLDAARVSVRPNTAVGESLHIGDLMRDGYDTVFIGTGAGRAKKLGTPGEARANVYFGVDYLKMPEACPVGERVAVIGAGNVAMDVARTVLRHGAREARIYARSRNISASMDEVEYTKLDGAEIVCGKLIQSIGEDGPLFKDALFDEEGKVAGYSDELVQELADTTIICVSQTPKNKLVLTTPGLKSDDRGLLIVDESCMTTVPGVFAAGDVVLGPLTVVHAVENAKRAASAMLDYMGCTEAS</sequence>
<dbReference type="PANTHER" id="PTHR42783">
    <property type="entry name" value="GLUTAMATE SYNTHASE [NADPH] SMALL CHAIN"/>
    <property type="match status" value="1"/>
</dbReference>
<dbReference type="SUPFAM" id="SSF51971">
    <property type="entry name" value="Nucleotide-binding domain"/>
    <property type="match status" value="2"/>
</dbReference>
<dbReference type="SUPFAM" id="SSF46548">
    <property type="entry name" value="alpha-helical ferredoxin"/>
    <property type="match status" value="1"/>
</dbReference>